<dbReference type="SUPFAM" id="SSF50891">
    <property type="entry name" value="Cyclophilin-like"/>
    <property type="match status" value="1"/>
</dbReference>
<evidence type="ECO:0000259" key="2">
    <source>
        <dbReference type="Pfam" id="PF19200"/>
    </source>
</evidence>
<name>A0A7X9WGI1_STACP</name>
<proteinExistence type="predicted"/>
<dbReference type="InterPro" id="IPR008589">
    <property type="entry name" value="MupG"/>
</dbReference>
<dbReference type="RefSeq" id="WP_023351275.1">
    <property type="nucleotide sequence ID" value="NZ_CP023966.1"/>
</dbReference>
<dbReference type="AlphaFoldDB" id="A0A7X9WGI1"/>
<sequence>MLGFSVYLGNALDKEYILNMASMGYDVIFTSLQIPEENKQHQLSYFGELCQLLSSYNITYIIDVNPSLLNPTLYSYLNQLPHGAFSIRIDDQLDVELIHEVQSHGFQCCLNASNITEDMLKRIYKQDYQSQLLYCHNYYPRPDTGLSHSFIEYKNQLIKTYDKHAKIYAFIPGTELRGPLHKGLPTVESHRSSHPLVATHELQSLDISHVIIGDTAINLLIAQQLSDMMHRRHFTLKLKDLDPSFSERVLRTHTSRIDAPEHIIRSQYSRVNNDTPIDPIGITERDIGDITVDNQLNGRYEGEIQVVKTPLKGHSHINHIATVSDGDLQLLTLIQPGDTFKFTYTKENDNESFNNRNS</sequence>
<dbReference type="Gene3D" id="2.40.100.10">
    <property type="entry name" value="Cyclophilin-like"/>
    <property type="match status" value="1"/>
</dbReference>
<dbReference type="Proteomes" id="UP000538955">
    <property type="component" value="Unassembled WGS sequence"/>
</dbReference>
<dbReference type="EMBL" id="JABBLX010000044">
    <property type="protein sequence ID" value="NMK98498.1"/>
    <property type="molecule type" value="Genomic_DNA"/>
</dbReference>
<dbReference type="SUPFAM" id="SSF51445">
    <property type="entry name" value="(Trans)glycosidases"/>
    <property type="match status" value="1"/>
</dbReference>
<feature type="domain" description="6-phospho-N-acetylmuramidase C-terminal" evidence="1">
    <location>
        <begin position="241"/>
        <end position="342"/>
    </location>
</feature>
<dbReference type="Gene3D" id="3.20.20.70">
    <property type="entry name" value="Aldolase class I"/>
    <property type="match status" value="1"/>
</dbReference>
<evidence type="ECO:0000313" key="4">
    <source>
        <dbReference type="EMBL" id="NMK98498.1"/>
    </source>
</evidence>
<dbReference type="InterPro" id="IPR013785">
    <property type="entry name" value="Aldolase_TIM"/>
</dbReference>
<dbReference type="InterPro" id="IPR043797">
    <property type="entry name" value="MupG_N"/>
</dbReference>
<accession>A0A7X9WGI1</accession>
<evidence type="ECO:0000259" key="1">
    <source>
        <dbReference type="Pfam" id="PF05913"/>
    </source>
</evidence>
<dbReference type="PANTHER" id="PTHR38435:SF2">
    <property type="entry name" value="DUF871 DOMAIN-CONTAINING PROTEIN"/>
    <property type="match status" value="1"/>
</dbReference>
<dbReference type="Proteomes" id="UP000550736">
    <property type="component" value="Unassembled WGS sequence"/>
</dbReference>
<dbReference type="EMBL" id="JABBMI010000080">
    <property type="protein sequence ID" value="NMK55168.1"/>
    <property type="molecule type" value="Genomic_DNA"/>
</dbReference>
<organism evidence="4 6">
    <name type="scientific">Staphylococcus capitis</name>
    <dbReference type="NCBI Taxonomy" id="29388"/>
    <lineage>
        <taxon>Bacteria</taxon>
        <taxon>Bacillati</taxon>
        <taxon>Bacillota</taxon>
        <taxon>Bacilli</taxon>
        <taxon>Bacillales</taxon>
        <taxon>Staphylococcaceae</taxon>
        <taxon>Staphylococcus</taxon>
    </lineage>
</organism>
<dbReference type="Pfam" id="PF05913">
    <property type="entry name" value="MupG_C"/>
    <property type="match status" value="1"/>
</dbReference>
<gene>
    <name evidence="4" type="ORF">HHM13_10540</name>
    <name evidence="3" type="ORF">HHM24_10610</name>
</gene>
<evidence type="ECO:0000313" key="5">
    <source>
        <dbReference type="Proteomes" id="UP000538955"/>
    </source>
</evidence>
<feature type="domain" description="6-phospho-N-acetylmuramidase N-terminal" evidence="2">
    <location>
        <begin position="2"/>
        <end position="218"/>
    </location>
</feature>
<evidence type="ECO:0000313" key="6">
    <source>
        <dbReference type="Proteomes" id="UP000550736"/>
    </source>
</evidence>
<keyword evidence="5" id="KW-1185">Reference proteome</keyword>
<dbReference type="PANTHER" id="PTHR38435">
    <property type="match status" value="1"/>
</dbReference>
<comment type="caution">
    <text evidence="4">The sequence shown here is derived from an EMBL/GenBank/DDBJ whole genome shotgun (WGS) entry which is preliminary data.</text>
</comment>
<dbReference type="InterPro" id="IPR043894">
    <property type="entry name" value="MupG_C"/>
</dbReference>
<evidence type="ECO:0000313" key="3">
    <source>
        <dbReference type="EMBL" id="NMK55168.1"/>
    </source>
</evidence>
<dbReference type="InterPro" id="IPR017853">
    <property type="entry name" value="GH"/>
</dbReference>
<dbReference type="InterPro" id="IPR029000">
    <property type="entry name" value="Cyclophilin-like_dom_sf"/>
</dbReference>
<protein>
    <submittedName>
        <fullName evidence="4">DUF871 domain-containing protein</fullName>
    </submittedName>
</protein>
<reference evidence="5 6" key="1">
    <citation type="submission" date="2020-04" db="EMBL/GenBank/DDBJ databases">
        <title>The Epidemiology and Molecular Characteristics of Linezolid-Resistant Staphylococcus capitis in Huashan Hospital, Shanghai.</title>
        <authorList>
            <person name="Ding L."/>
            <person name="Li P."/>
            <person name="Yang Y."/>
            <person name="Lin D."/>
            <person name="Xu X."/>
        </authorList>
    </citation>
    <scope>NUCLEOTIDE SEQUENCE [LARGE SCALE GENOMIC DNA]</scope>
    <source>
        <strain evidence="4 6">12-86</strain>
        <strain evidence="3 5">17-84</strain>
    </source>
</reference>
<dbReference type="Pfam" id="PF19200">
    <property type="entry name" value="MupG_N"/>
    <property type="match status" value="1"/>
</dbReference>